<proteinExistence type="predicted"/>
<dbReference type="Proteomes" id="UP001230207">
    <property type="component" value="Unassembled WGS sequence"/>
</dbReference>
<comment type="caution">
    <text evidence="1">The sequence shown here is derived from an EMBL/GenBank/DDBJ whole genome shotgun (WGS) entry which is preliminary data.</text>
</comment>
<name>A0ABU0BY94_9HYPH</name>
<accession>A0ABU0BY94</accession>
<dbReference type="EMBL" id="JAUSVF010000003">
    <property type="protein sequence ID" value="MDQ0323234.1"/>
    <property type="molecule type" value="Genomic_DNA"/>
</dbReference>
<reference evidence="1 2" key="1">
    <citation type="submission" date="2023-07" db="EMBL/GenBank/DDBJ databases">
        <title>Genomic Encyclopedia of Type Strains, Phase IV (KMG-IV): sequencing the most valuable type-strain genomes for metagenomic binning, comparative biology and taxonomic classification.</title>
        <authorList>
            <person name="Goeker M."/>
        </authorList>
    </citation>
    <scope>NUCLEOTIDE SEQUENCE [LARGE SCALE GENOMIC DNA]</scope>
    <source>
        <strain evidence="1 2">DSM 1112</strain>
    </source>
</reference>
<keyword evidence="2" id="KW-1185">Reference proteome</keyword>
<evidence type="ECO:0000313" key="1">
    <source>
        <dbReference type="EMBL" id="MDQ0323234.1"/>
    </source>
</evidence>
<protein>
    <submittedName>
        <fullName evidence="1">Uncharacterized protein</fullName>
    </submittedName>
</protein>
<sequence length="91" mass="9961">MRQQAFDGTSSGVRVKNSIALDDGSPSFVERGRVVSRVDAGGLHRFDEQGSGVFGAAKQDTTMTVDKGIEIFVEVEQVRQDQLKRFLSKEG</sequence>
<gene>
    <name evidence="1" type="ORF">QO002_005440</name>
</gene>
<organism evidence="1 2">
    <name type="scientific">Pararhizobium capsulatum DSM 1112</name>
    <dbReference type="NCBI Taxonomy" id="1121113"/>
    <lineage>
        <taxon>Bacteria</taxon>
        <taxon>Pseudomonadati</taxon>
        <taxon>Pseudomonadota</taxon>
        <taxon>Alphaproteobacteria</taxon>
        <taxon>Hyphomicrobiales</taxon>
        <taxon>Rhizobiaceae</taxon>
        <taxon>Rhizobium/Agrobacterium group</taxon>
        <taxon>Pararhizobium</taxon>
    </lineage>
</organism>
<evidence type="ECO:0000313" key="2">
    <source>
        <dbReference type="Proteomes" id="UP001230207"/>
    </source>
</evidence>